<evidence type="ECO:0000313" key="2">
    <source>
        <dbReference type="EMBL" id="ALA60407.1"/>
    </source>
</evidence>
<dbReference type="Proteomes" id="UP000069205">
    <property type="component" value="Chromosome"/>
</dbReference>
<evidence type="ECO:0008006" key="4">
    <source>
        <dbReference type="Google" id="ProtNLM"/>
    </source>
</evidence>
<keyword evidence="3" id="KW-1185">Reference proteome</keyword>
<evidence type="ECO:0000256" key="1">
    <source>
        <dbReference type="SAM" id="SignalP"/>
    </source>
</evidence>
<sequence>MSAKTAFRMGILSMVTAAGLFAASNGFAADAHTTAKFEGVKANSGTAMHGRSGNNDTLTWSDDFKIPDTPAPHWQVVDTKGNVFLLQRLKIKGDKENRTITLPPYVHDVAKVQIYCAWAEALLGEAAFAKPIMTASGEHANGMKADSGMKHDSMAMGR</sequence>
<evidence type="ECO:0000313" key="3">
    <source>
        <dbReference type="Proteomes" id="UP000069205"/>
    </source>
</evidence>
<feature type="signal peptide" evidence="1">
    <location>
        <begin position="1"/>
        <end position="28"/>
    </location>
</feature>
<dbReference type="OrthoDB" id="9910104at2"/>
<dbReference type="AlphaFoldDB" id="A0A0K2GII5"/>
<name>A0A0K2GII5_NITMO</name>
<dbReference type="PATRIC" id="fig|42253.5.peg.3969"/>
<proteinExistence type="predicted"/>
<dbReference type="EMBL" id="CP011801">
    <property type="protein sequence ID" value="ALA60407.1"/>
    <property type="molecule type" value="Genomic_DNA"/>
</dbReference>
<keyword evidence="1" id="KW-0732">Signal</keyword>
<dbReference type="RefSeq" id="WP_053381273.1">
    <property type="nucleotide sequence ID" value="NZ_CP011801.1"/>
</dbReference>
<dbReference type="KEGG" id="nmv:NITMOv2_4023"/>
<dbReference type="STRING" id="42253.NITMOv2_4023"/>
<protein>
    <recommendedName>
        <fullName evidence="4">DM13 domain-containing protein</fullName>
    </recommendedName>
</protein>
<gene>
    <name evidence="2" type="ORF">NITMOv2_4023</name>
</gene>
<organism evidence="2 3">
    <name type="scientific">Nitrospira moscoviensis</name>
    <dbReference type="NCBI Taxonomy" id="42253"/>
    <lineage>
        <taxon>Bacteria</taxon>
        <taxon>Pseudomonadati</taxon>
        <taxon>Nitrospirota</taxon>
        <taxon>Nitrospiria</taxon>
        <taxon>Nitrospirales</taxon>
        <taxon>Nitrospiraceae</taxon>
        <taxon>Nitrospira</taxon>
    </lineage>
</organism>
<reference evidence="2 3" key="1">
    <citation type="journal article" date="2015" name="Proc. Natl. Acad. Sci. U.S.A.">
        <title>Expanded metabolic versatility of ubiquitous nitrite-oxidizing bacteria from the genus Nitrospira.</title>
        <authorList>
            <person name="Koch H."/>
            <person name="Lucker S."/>
            <person name="Albertsen M."/>
            <person name="Kitzinger K."/>
            <person name="Herbold C."/>
            <person name="Spieck E."/>
            <person name="Nielsen P.H."/>
            <person name="Wagner M."/>
            <person name="Daims H."/>
        </authorList>
    </citation>
    <scope>NUCLEOTIDE SEQUENCE [LARGE SCALE GENOMIC DNA]</scope>
    <source>
        <strain evidence="2 3">NSP M-1</strain>
    </source>
</reference>
<feature type="chain" id="PRO_5005477057" description="DM13 domain-containing protein" evidence="1">
    <location>
        <begin position="29"/>
        <end position="158"/>
    </location>
</feature>
<accession>A0A0K2GII5</accession>